<comment type="caution">
    <text evidence="4">The sequence shown here is derived from an EMBL/GenBank/DDBJ whole genome shotgun (WGS) entry which is preliminary data.</text>
</comment>
<dbReference type="SMART" id="SM00028">
    <property type="entry name" value="TPR"/>
    <property type="match status" value="4"/>
</dbReference>
<dbReference type="PANTHER" id="PTHR44943:SF8">
    <property type="entry name" value="TPR REPEAT-CONTAINING PROTEIN MJ0263"/>
    <property type="match status" value="1"/>
</dbReference>
<dbReference type="EMBL" id="BKCG01000003">
    <property type="protein sequence ID" value="GER59486.1"/>
    <property type="molecule type" value="Genomic_DNA"/>
</dbReference>
<dbReference type="SUPFAM" id="SSF48452">
    <property type="entry name" value="TPR-like"/>
    <property type="match status" value="2"/>
</dbReference>
<dbReference type="Pfam" id="PF13432">
    <property type="entry name" value="TPR_16"/>
    <property type="match status" value="2"/>
</dbReference>
<dbReference type="PROSITE" id="PS51257">
    <property type="entry name" value="PROKAR_LIPOPROTEIN"/>
    <property type="match status" value="1"/>
</dbReference>
<evidence type="ECO:0000313" key="4">
    <source>
        <dbReference type="EMBL" id="GER59486.1"/>
    </source>
</evidence>
<accession>A0A5J4IX26</accession>
<organism evidence="4 5">
    <name type="scientific">Patiriisocius marinus</name>
    <dbReference type="NCBI Taxonomy" id="1397112"/>
    <lineage>
        <taxon>Bacteria</taxon>
        <taxon>Pseudomonadati</taxon>
        <taxon>Bacteroidota</taxon>
        <taxon>Flavobacteriia</taxon>
        <taxon>Flavobacteriales</taxon>
        <taxon>Flavobacteriaceae</taxon>
        <taxon>Patiriisocius</taxon>
    </lineage>
</organism>
<dbReference type="OrthoDB" id="655905at2"/>
<reference evidence="4 5" key="1">
    <citation type="submission" date="2019-08" db="EMBL/GenBank/DDBJ databases">
        <title>Draft genome sequence of Ulvibacter marinus type strain NBRC 109484.</title>
        <authorList>
            <person name="Kawano K."/>
            <person name="Ushijima N."/>
            <person name="Kihara M."/>
            <person name="Itoh H."/>
        </authorList>
    </citation>
    <scope>NUCLEOTIDE SEQUENCE [LARGE SCALE GENOMIC DNA]</scope>
    <source>
        <strain evidence="4 5">NBRC 109484</strain>
    </source>
</reference>
<dbReference type="Gene3D" id="1.25.40.10">
    <property type="entry name" value="Tetratricopeptide repeat domain"/>
    <property type="match status" value="2"/>
</dbReference>
<dbReference type="RefSeq" id="WP_151673827.1">
    <property type="nucleotide sequence ID" value="NZ_BKCG01000003.1"/>
</dbReference>
<feature type="repeat" description="TPR" evidence="3">
    <location>
        <begin position="187"/>
        <end position="220"/>
    </location>
</feature>
<protein>
    <submittedName>
        <fullName evidence="4">Uncharacterized protein</fullName>
    </submittedName>
</protein>
<evidence type="ECO:0000256" key="1">
    <source>
        <dbReference type="ARBA" id="ARBA00022737"/>
    </source>
</evidence>
<dbReference type="PANTHER" id="PTHR44943">
    <property type="entry name" value="CELLULOSE SYNTHASE OPERON PROTEIN C"/>
    <property type="match status" value="1"/>
</dbReference>
<keyword evidence="2 3" id="KW-0802">TPR repeat</keyword>
<dbReference type="PROSITE" id="PS50005">
    <property type="entry name" value="TPR"/>
    <property type="match status" value="1"/>
</dbReference>
<name>A0A5J4IX26_9FLAO</name>
<dbReference type="InterPro" id="IPR019734">
    <property type="entry name" value="TPR_rpt"/>
</dbReference>
<dbReference type="InterPro" id="IPR011990">
    <property type="entry name" value="TPR-like_helical_dom_sf"/>
</dbReference>
<evidence type="ECO:0000256" key="3">
    <source>
        <dbReference type="PROSITE-ProRule" id="PRU00339"/>
    </source>
</evidence>
<keyword evidence="5" id="KW-1185">Reference proteome</keyword>
<dbReference type="AlphaFoldDB" id="A0A5J4IX26"/>
<gene>
    <name evidence="4" type="ORF">ULMA_15940</name>
</gene>
<evidence type="ECO:0000256" key="2">
    <source>
        <dbReference type="ARBA" id="ARBA00022803"/>
    </source>
</evidence>
<sequence length="277" mass="33021">MKIYISILFLCIVFSCSQPIKNNNTEKPIFQKYTEAQEQIIEEYSKQCAKKHNYTYEMNEWQECLSKGLEKDSTISYLWQQKAMPLFKARKYEVGMQFIDKAVQYNPQKYLPYRAFIKCIFSKEYREAIKDFQAAIEMHGNSYEMDHTYKFYIALSHLQLNEFEQAEQLLAKDIKEQKEKFDDGAHYLDLFYFGITKYELGKYGQAIEQFDLALKTYPNFAEVLFYKGLSLAQLKKEDEAIAIFKKAVKEGKDGNTINEDNVLYEKYPYQMRWQHNH</sequence>
<evidence type="ECO:0000313" key="5">
    <source>
        <dbReference type="Proteomes" id="UP000326509"/>
    </source>
</evidence>
<keyword evidence="1" id="KW-0677">Repeat</keyword>
<proteinExistence type="predicted"/>
<dbReference type="InterPro" id="IPR051685">
    <property type="entry name" value="Ycf3/AcsC/BcsC/TPR_MFPF"/>
</dbReference>
<dbReference type="Proteomes" id="UP000326509">
    <property type="component" value="Unassembled WGS sequence"/>
</dbReference>